<proteinExistence type="predicted"/>
<dbReference type="Proteomes" id="UP000186351">
    <property type="component" value="Chromosome"/>
</dbReference>
<reference evidence="3" key="1">
    <citation type="submission" date="2016-04" db="EMBL/GenBank/DDBJ databases">
        <title>Complete Genome Sequences of Twelve Strains of a Stable Defined Moderately Diverse Mouse Microbiota 2 (sDMDMm2).</title>
        <authorList>
            <person name="Uchimura Y."/>
            <person name="Wyss M."/>
            <person name="Brugiroux S."/>
            <person name="Limenitakis J.P."/>
            <person name="Stecher B."/>
            <person name="McCoy K.D."/>
            <person name="Macpherson A.J."/>
        </authorList>
    </citation>
    <scope>NUCLEOTIDE SEQUENCE [LARGE SCALE GENOMIC DNA]</scope>
    <source>
        <strain evidence="3">YL27</strain>
    </source>
</reference>
<accession>A0A1B1S7M9</accession>
<dbReference type="KEGG" id="pary:A4V02_03035"/>
<protein>
    <recommendedName>
        <fullName evidence="4">DUF4252 domain-containing protein</fullName>
    </recommendedName>
</protein>
<dbReference type="InterPro" id="IPR025348">
    <property type="entry name" value="DUF4252"/>
</dbReference>
<dbReference type="AlphaFoldDB" id="A0A1B1S7M9"/>
<accession>A0A1Z2XE33</accession>
<keyword evidence="3" id="KW-1185">Reference proteome</keyword>
<dbReference type="Pfam" id="PF14060">
    <property type="entry name" value="DUF4252"/>
    <property type="match status" value="1"/>
</dbReference>
<feature type="signal peptide" evidence="1">
    <location>
        <begin position="1"/>
        <end position="23"/>
    </location>
</feature>
<dbReference type="EMBL" id="CP015402">
    <property type="protein sequence ID" value="ANU62797.1"/>
    <property type="molecule type" value="Genomic_DNA"/>
</dbReference>
<organism evidence="2 3">
    <name type="scientific">Muribaculum intestinale</name>
    <dbReference type="NCBI Taxonomy" id="1796646"/>
    <lineage>
        <taxon>Bacteria</taxon>
        <taxon>Pseudomonadati</taxon>
        <taxon>Bacteroidota</taxon>
        <taxon>Bacteroidia</taxon>
        <taxon>Bacteroidales</taxon>
        <taxon>Muribaculaceae</taxon>
        <taxon>Muribaculum</taxon>
    </lineage>
</organism>
<evidence type="ECO:0008006" key="4">
    <source>
        <dbReference type="Google" id="ProtNLM"/>
    </source>
</evidence>
<evidence type="ECO:0000313" key="3">
    <source>
        <dbReference type="Proteomes" id="UP000186351"/>
    </source>
</evidence>
<dbReference type="RefSeq" id="WP_068960176.1">
    <property type="nucleotide sequence ID" value="NZ_CAJTAP010000002.1"/>
</dbReference>
<feature type="chain" id="PRO_5008529249" description="DUF4252 domain-containing protein" evidence="1">
    <location>
        <begin position="24"/>
        <end position="155"/>
    </location>
</feature>
<evidence type="ECO:0000256" key="1">
    <source>
        <dbReference type="SAM" id="SignalP"/>
    </source>
</evidence>
<evidence type="ECO:0000313" key="2">
    <source>
        <dbReference type="EMBL" id="ANU62797.1"/>
    </source>
</evidence>
<name>A0A1B1S7M9_9BACT</name>
<keyword evidence="1" id="KW-0732">Signal</keyword>
<dbReference type="GeneID" id="65535817"/>
<gene>
    <name evidence="2" type="ORF">A4V02_03035</name>
</gene>
<sequence length="155" mass="16826">MKMKFRRILASTVALGVGLAAMAQEEAFKRAGRLPDVEYIYMSKDILSKVGGSLPVSGMDEVASQLTSMEVLKTSSRESAVKAFDILESSREGMELLTHMSENDGTVDIYGVRNSDKLSELMVLVMNDSILSAVMMKGNIDPETIKGISPESGKD</sequence>
<dbReference type="STRING" id="1796646.A4V02_03035"/>